<keyword evidence="11" id="KW-0561">Oxygen transport</keyword>
<keyword evidence="11" id="KW-0479">Metal-binding</keyword>
<evidence type="ECO:0000256" key="12">
    <source>
        <dbReference type="SAM" id="MobiDB-lite"/>
    </source>
</evidence>
<dbReference type="GO" id="GO:0019825">
    <property type="term" value="F:oxygen binding"/>
    <property type="evidence" value="ECO:0007669"/>
    <property type="project" value="InterPro"/>
</dbReference>
<dbReference type="InterPro" id="IPR017938">
    <property type="entry name" value="Riboflavin_synthase-like_b-brl"/>
</dbReference>
<dbReference type="InterPro" id="IPR039261">
    <property type="entry name" value="FNR_nucleotide-bd"/>
</dbReference>
<feature type="region of interest" description="Disordered" evidence="12">
    <location>
        <begin position="371"/>
        <end position="400"/>
    </location>
</feature>
<dbReference type="SUPFAM" id="SSF52343">
    <property type="entry name" value="Ferredoxin reductase-like, C-terminal NADP-linked domain"/>
    <property type="match status" value="1"/>
</dbReference>
<feature type="domain" description="FAD-binding FR-type" evidence="14">
    <location>
        <begin position="137"/>
        <end position="237"/>
    </location>
</feature>
<evidence type="ECO:0000256" key="8">
    <source>
        <dbReference type="ARBA" id="ARBA00023027"/>
    </source>
</evidence>
<keyword evidence="11" id="KW-0349">Heme</keyword>
<dbReference type="PANTHER" id="PTHR47354:SF5">
    <property type="entry name" value="PROTEIN RFBI"/>
    <property type="match status" value="1"/>
</dbReference>
<keyword evidence="16" id="KW-1185">Reference proteome</keyword>
<dbReference type="SUPFAM" id="SSF46458">
    <property type="entry name" value="Globin-like"/>
    <property type="match status" value="1"/>
</dbReference>
<comment type="catalytic activity">
    <reaction evidence="9">
        <text>2 nitric oxide + NADH + 2 O2 = 2 nitrate + NAD(+) + H(+)</text>
        <dbReference type="Rhea" id="RHEA:19469"/>
        <dbReference type="ChEBI" id="CHEBI:15378"/>
        <dbReference type="ChEBI" id="CHEBI:15379"/>
        <dbReference type="ChEBI" id="CHEBI:16480"/>
        <dbReference type="ChEBI" id="CHEBI:17632"/>
        <dbReference type="ChEBI" id="CHEBI:57540"/>
        <dbReference type="ChEBI" id="CHEBI:57945"/>
        <dbReference type="EC" id="1.14.12.17"/>
    </reaction>
</comment>
<dbReference type="AlphaFoldDB" id="A0A543FJ13"/>
<evidence type="ECO:0000256" key="2">
    <source>
        <dbReference type="ARBA" id="ARBA00001974"/>
    </source>
</evidence>
<dbReference type="Pfam" id="PF00970">
    <property type="entry name" value="FAD_binding_6"/>
    <property type="match status" value="1"/>
</dbReference>
<dbReference type="EC" id="1.14.12.17" evidence="4"/>
<keyword evidence="11" id="KW-0813">Transport</keyword>
<dbReference type="RefSeq" id="WP_141892349.1">
    <property type="nucleotide sequence ID" value="NZ_BAABLH010000013.1"/>
</dbReference>
<dbReference type="PRINTS" id="PR00410">
    <property type="entry name" value="PHEHYDRXLASE"/>
</dbReference>
<gene>
    <name evidence="15" type="ORF">FB391_0088</name>
</gene>
<dbReference type="GO" id="GO:0008941">
    <property type="term" value="F:nitric oxide dioxygenase NAD(P)H activity"/>
    <property type="evidence" value="ECO:0007669"/>
    <property type="project" value="UniProtKB-EC"/>
</dbReference>
<reference evidence="15 16" key="1">
    <citation type="submission" date="2019-06" db="EMBL/GenBank/DDBJ databases">
        <title>Sequencing the genomes of 1000 actinobacteria strains.</title>
        <authorList>
            <person name="Klenk H.-P."/>
        </authorList>
    </citation>
    <scope>NUCLEOTIDE SEQUENCE [LARGE SCALE GENOMIC DNA]</scope>
    <source>
        <strain evidence="15 16">DSM 105492</strain>
    </source>
</reference>
<evidence type="ECO:0000256" key="3">
    <source>
        <dbReference type="ARBA" id="ARBA00006401"/>
    </source>
</evidence>
<dbReference type="EMBL" id="VFPE01000001">
    <property type="protein sequence ID" value="TQM33805.1"/>
    <property type="molecule type" value="Genomic_DNA"/>
</dbReference>
<dbReference type="Gene3D" id="3.40.50.80">
    <property type="entry name" value="Nucleotide-binding domain of ferredoxin-NADP reductase (FNR) module"/>
    <property type="match status" value="1"/>
</dbReference>
<dbReference type="Gene3D" id="2.40.30.10">
    <property type="entry name" value="Translation factors"/>
    <property type="match status" value="1"/>
</dbReference>
<dbReference type="Pfam" id="PF00042">
    <property type="entry name" value="Globin"/>
    <property type="match status" value="1"/>
</dbReference>
<evidence type="ECO:0000259" key="13">
    <source>
        <dbReference type="PROSITE" id="PS01033"/>
    </source>
</evidence>
<dbReference type="PRINTS" id="PR00371">
    <property type="entry name" value="FPNCR"/>
</dbReference>
<evidence type="ECO:0000256" key="9">
    <source>
        <dbReference type="ARBA" id="ARBA00048649"/>
    </source>
</evidence>
<dbReference type="Pfam" id="PF00175">
    <property type="entry name" value="NAD_binding_1"/>
    <property type="match status" value="1"/>
</dbReference>
<dbReference type="CDD" id="cd19753">
    <property type="entry name" value="Mb-like_oxidoreductase"/>
    <property type="match status" value="1"/>
</dbReference>
<protein>
    <recommendedName>
        <fullName evidence="4">nitric oxide dioxygenase</fullName>
        <ecNumber evidence="4">1.14.12.17</ecNumber>
    </recommendedName>
</protein>
<dbReference type="PROSITE" id="PS51384">
    <property type="entry name" value="FAD_FR"/>
    <property type="match status" value="1"/>
</dbReference>
<keyword evidence="7" id="KW-0411">Iron-sulfur</keyword>
<dbReference type="OrthoDB" id="3213438at2"/>
<evidence type="ECO:0000256" key="7">
    <source>
        <dbReference type="ARBA" id="ARBA00023014"/>
    </source>
</evidence>
<sequence>MDADALKRTWAQVAAYGDAVPGYFYAHLFLAHPETRDLFPVAMANQRDRLVKALGHMVSNVDHVGDVVGYIEDLGRDHRKFGTIAGHYPAVGASLLATLKHFLGSAWTPELAADWAAAYNLIATTMITAAESVESQPATWAGEVVSTERRGMDIGTITVRVADRYRYQAGQSLALEIPQRPRQWRYYSPTHAPRADGTVTFHVQLVAGGQVSGALLRDVKTGDKVRLGPPIGELLTLPFDSEWPDLVLVAGGTGIAPLLAVLDQVAARHASRGSGPNVTLYHGVRHPWGFYAKPELERFADAPWLTVVYAVSDDPSFPGRQGLIGDFAAADGPGDGRLAMVCGSPRMVEHTIAALRRAGFDEQSIRAEKYEDPFTQQPSATGVQAATPELARSGAGQGIQ</sequence>
<accession>A0A543FJ13</accession>
<keyword evidence="11" id="KW-0408">Iron</keyword>
<evidence type="ECO:0000256" key="6">
    <source>
        <dbReference type="ARBA" id="ARBA00022857"/>
    </source>
</evidence>
<name>A0A543FJ13_9MICO</name>
<evidence type="ECO:0000313" key="16">
    <source>
        <dbReference type="Proteomes" id="UP000320235"/>
    </source>
</evidence>
<evidence type="ECO:0000256" key="5">
    <source>
        <dbReference type="ARBA" id="ARBA00022714"/>
    </source>
</evidence>
<dbReference type="Gene3D" id="1.10.490.10">
    <property type="entry name" value="Globins"/>
    <property type="match status" value="1"/>
</dbReference>
<comment type="catalytic activity">
    <reaction evidence="10">
        <text>2 nitric oxide + NADPH + 2 O2 = 2 nitrate + NADP(+) + H(+)</text>
        <dbReference type="Rhea" id="RHEA:19465"/>
        <dbReference type="ChEBI" id="CHEBI:15378"/>
        <dbReference type="ChEBI" id="CHEBI:15379"/>
        <dbReference type="ChEBI" id="CHEBI:16480"/>
        <dbReference type="ChEBI" id="CHEBI:17632"/>
        <dbReference type="ChEBI" id="CHEBI:57783"/>
        <dbReference type="ChEBI" id="CHEBI:58349"/>
        <dbReference type="EC" id="1.14.12.17"/>
    </reaction>
</comment>
<dbReference type="PANTHER" id="PTHR47354">
    <property type="entry name" value="NADH OXIDOREDUCTASE HCR"/>
    <property type="match status" value="1"/>
</dbReference>
<comment type="cofactor">
    <cofactor evidence="1">
        <name>heme b</name>
        <dbReference type="ChEBI" id="CHEBI:60344"/>
    </cofactor>
</comment>
<dbReference type="InterPro" id="IPR001433">
    <property type="entry name" value="OxRdtase_FAD/NAD-bd"/>
</dbReference>
<dbReference type="InterPro" id="IPR000971">
    <property type="entry name" value="Globin"/>
</dbReference>
<dbReference type="InterPro" id="IPR050415">
    <property type="entry name" value="MRET"/>
</dbReference>
<comment type="cofactor">
    <cofactor evidence="2">
        <name>FAD</name>
        <dbReference type="ChEBI" id="CHEBI:57692"/>
    </cofactor>
</comment>
<comment type="similarity">
    <text evidence="3">In the C-terminal section; belongs to the flavoprotein pyridine nucleotide cytochrome reductase family.</text>
</comment>
<organism evidence="15 16">
    <name type="scientific">Microbacterium kyungheense</name>
    <dbReference type="NCBI Taxonomy" id="1263636"/>
    <lineage>
        <taxon>Bacteria</taxon>
        <taxon>Bacillati</taxon>
        <taxon>Actinomycetota</taxon>
        <taxon>Actinomycetes</taxon>
        <taxon>Micrococcales</taxon>
        <taxon>Microbacteriaceae</taxon>
        <taxon>Microbacterium</taxon>
    </lineage>
</organism>
<dbReference type="InterPro" id="IPR009050">
    <property type="entry name" value="Globin-like_sf"/>
</dbReference>
<dbReference type="InterPro" id="IPR012292">
    <property type="entry name" value="Globin/Proto"/>
</dbReference>
<keyword evidence="8" id="KW-0520">NAD</keyword>
<keyword evidence="6" id="KW-0521">NADP</keyword>
<dbReference type="InterPro" id="IPR017927">
    <property type="entry name" value="FAD-bd_FR_type"/>
</dbReference>
<proteinExistence type="inferred from homology"/>
<comment type="caution">
    <text evidence="15">The sequence shown here is derived from an EMBL/GenBank/DDBJ whole genome shotgun (WGS) entry which is preliminary data.</text>
</comment>
<keyword evidence="5" id="KW-0001">2Fe-2S</keyword>
<dbReference type="GO" id="GO:0020037">
    <property type="term" value="F:heme binding"/>
    <property type="evidence" value="ECO:0007669"/>
    <property type="project" value="InterPro"/>
</dbReference>
<evidence type="ECO:0000256" key="11">
    <source>
        <dbReference type="RuleBase" id="RU000356"/>
    </source>
</evidence>
<dbReference type="Proteomes" id="UP000320235">
    <property type="component" value="Unassembled WGS sequence"/>
</dbReference>
<evidence type="ECO:0000256" key="1">
    <source>
        <dbReference type="ARBA" id="ARBA00001970"/>
    </source>
</evidence>
<comment type="similarity">
    <text evidence="11">Belongs to the globin family.</text>
</comment>
<dbReference type="PROSITE" id="PS01033">
    <property type="entry name" value="GLOBIN"/>
    <property type="match status" value="1"/>
</dbReference>
<evidence type="ECO:0000259" key="14">
    <source>
        <dbReference type="PROSITE" id="PS51384"/>
    </source>
</evidence>
<evidence type="ECO:0000256" key="10">
    <source>
        <dbReference type="ARBA" id="ARBA00049433"/>
    </source>
</evidence>
<feature type="compositionally biased region" description="Polar residues" evidence="12">
    <location>
        <begin position="374"/>
        <end position="384"/>
    </location>
</feature>
<evidence type="ECO:0000256" key="4">
    <source>
        <dbReference type="ARBA" id="ARBA00012229"/>
    </source>
</evidence>
<dbReference type="SUPFAM" id="SSF63380">
    <property type="entry name" value="Riboflavin synthase domain-like"/>
    <property type="match status" value="1"/>
</dbReference>
<dbReference type="InterPro" id="IPR008333">
    <property type="entry name" value="Cbr1-like_FAD-bd_dom"/>
</dbReference>
<dbReference type="GO" id="GO:0051537">
    <property type="term" value="F:2 iron, 2 sulfur cluster binding"/>
    <property type="evidence" value="ECO:0007669"/>
    <property type="project" value="UniProtKB-KW"/>
</dbReference>
<evidence type="ECO:0000313" key="15">
    <source>
        <dbReference type="EMBL" id="TQM33805.1"/>
    </source>
</evidence>
<dbReference type="InterPro" id="IPR001709">
    <property type="entry name" value="Flavoprot_Pyr_Nucl_cyt_Rdtase"/>
</dbReference>
<dbReference type="GO" id="GO:0005344">
    <property type="term" value="F:oxygen carrier activity"/>
    <property type="evidence" value="ECO:0007669"/>
    <property type="project" value="UniProtKB-KW"/>
</dbReference>
<feature type="domain" description="Globin" evidence="13">
    <location>
        <begin position="1"/>
        <end position="131"/>
    </location>
</feature>